<sequence length="177" mass="18809">MGSDGVRAMGELRSTSEGVSLKSLDQSQLDMAVEKAVQRLQAAGLAADDGSELGCDPASLSRSIHQVVVEEVHAAFETELTAVHDAFELERSASKQNVKDAVDAALHDQPMKFDVTANVNTIMAITAVIAYWRGVGGLLDIVFEESLEGFVACIVFGWVVLGLIRVLKLPVVEGAGL</sequence>
<protein>
    <submittedName>
        <fullName evidence="2">Uncharacterized protein</fullName>
    </submittedName>
</protein>
<evidence type="ECO:0000313" key="2">
    <source>
        <dbReference type="EMBL" id="KAI3423923.1"/>
    </source>
</evidence>
<comment type="caution">
    <text evidence="2">The sequence shown here is derived from an EMBL/GenBank/DDBJ whole genome shotgun (WGS) entry which is preliminary data.</text>
</comment>
<keyword evidence="1" id="KW-0472">Membrane</keyword>
<dbReference type="Proteomes" id="UP001055712">
    <property type="component" value="Unassembled WGS sequence"/>
</dbReference>
<dbReference type="EMBL" id="SIDB01000014">
    <property type="protein sequence ID" value="KAI3423923.1"/>
    <property type="molecule type" value="Genomic_DNA"/>
</dbReference>
<dbReference type="OrthoDB" id="513319at2759"/>
<keyword evidence="1" id="KW-0812">Transmembrane</keyword>
<gene>
    <name evidence="2" type="ORF">D9Q98_009757</name>
</gene>
<dbReference type="AlphaFoldDB" id="A0A9D4YSQ8"/>
<keyword evidence="3" id="KW-1185">Reference proteome</keyword>
<reference evidence="2" key="2">
    <citation type="submission" date="2020-11" db="EMBL/GenBank/DDBJ databases">
        <authorList>
            <person name="Cecchin M."/>
            <person name="Marcolungo L."/>
            <person name="Rossato M."/>
            <person name="Girolomoni L."/>
            <person name="Cosentino E."/>
            <person name="Cuine S."/>
            <person name="Li-Beisson Y."/>
            <person name="Delledonne M."/>
            <person name="Ballottari M."/>
        </authorList>
    </citation>
    <scope>NUCLEOTIDE SEQUENCE</scope>
    <source>
        <strain evidence="2">211/11P</strain>
        <tissue evidence="2">Whole cell</tissue>
    </source>
</reference>
<feature type="transmembrane region" description="Helical" evidence="1">
    <location>
        <begin position="121"/>
        <end position="143"/>
    </location>
</feature>
<name>A0A9D4YSQ8_CHLVU</name>
<organism evidence="2 3">
    <name type="scientific">Chlorella vulgaris</name>
    <name type="common">Green alga</name>
    <dbReference type="NCBI Taxonomy" id="3077"/>
    <lineage>
        <taxon>Eukaryota</taxon>
        <taxon>Viridiplantae</taxon>
        <taxon>Chlorophyta</taxon>
        <taxon>core chlorophytes</taxon>
        <taxon>Trebouxiophyceae</taxon>
        <taxon>Chlorellales</taxon>
        <taxon>Chlorellaceae</taxon>
        <taxon>Chlorella clade</taxon>
        <taxon>Chlorella</taxon>
    </lineage>
</organism>
<accession>A0A9D4YSQ8</accession>
<evidence type="ECO:0000313" key="3">
    <source>
        <dbReference type="Proteomes" id="UP001055712"/>
    </source>
</evidence>
<keyword evidence="1" id="KW-1133">Transmembrane helix</keyword>
<reference evidence="2" key="1">
    <citation type="journal article" date="2019" name="Plant J.">
        <title>Chlorella vulgaris genome assembly and annotation reveals the molecular basis for metabolic acclimation to high light conditions.</title>
        <authorList>
            <person name="Cecchin M."/>
            <person name="Marcolungo L."/>
            <person name="Rossato M."/>
            <person name="Girolomoni L."/>
            <person name="Cosentino E."/>
            <person name="Cuine S."/>
            <person name="Li-Beisson Y."/>
            <person name="Delledonne M."/>
            <person name="Ballottari M."/>
        </authorList>
    </citation>
    <scope>NUCLEOTIDE SEQUENCE</scope>
    <source>
        <strain evidence="2">211/11P</strain>
    </source>
</reference>
<evidence type="ECO:0000256" key="1">
    <source>
        <dbReference type="SAM" id="Phobius"/>
    </source>
</evidence>
<feature type="transmembrane region" description="Helical" evidence="1">
    <location>
        <begin position="149"/>
        <end position="167"/>
    </location>
</feature>
<proteinExistence type="predicted"/>